<comment type="caution">
    <text evidence="4">The sequence shown here is derived from an EMBL/GenBank/DDBJ whole genome shotgun (WGS) entry which is preliminary data.</text>
</comment>
<keyword evidence="5" id="KW-1185">Reference proteome</keyword>
<protein>
    <recommendedName>
        <fullName evidence="3">HMG box domain-containing protein</fullName>
    </recommendedName>
</protein>
<feature type="DNA-binding region" description="HMG box" evidence="2">
    <location>
        <begin position="68"/>
        <end position="102"/>
    </location>
</feature>
<dbReference type="Pfam" id="PF00505">
    <property type="entry name" value="HMG_box"/>
    <property type="match status" value="1"/>
</dbReference>
<sequence length="102" mass="11703">MQTKTDIGETDFTFPNCQQTTHSCIHSASTFSHVGSEMFQLPYLSDEPPGPVFHLRGYGRKEITRVRIRRPMNAFMVWAKDERKRLAVANPDIHNAELSKIL</sequence>
<feature type="domain" description="HMG box" evidence="3">
    <location>
        <begin position="68"/>
        <end position="102"/>
    </location>
</feature>
<dbReference type="Proteomes" id="UP000678393">
    <property type="component" value="Unassembled WGS sequence"/>
</dbReference>
<accession>A0A8S3YE53</accession>
<dbReference type="SUPFAM" id="SSF47095">
    <property type="entry name" value="HMG-box"/>
    <property type="match status" value="1"/>
</dbReference>
<evidence type="ECO:0000313" key="4">
    <source>
        <dbReference type="EMBL" id="CAG5115559.1"/>
    </source>
</evidence>
<dbReference type="EMBL" id="CAJHNH020000131">
    <property type="protein sequence ID" value="CAG5115559.1"/>
    <property type="molecule type" value="Genomic_DNA"/>
</dbReference>
<keyword evidence="1 2" id="KW-0238">DNA-binding</keyword>
<dbReference type="OrthoDB" id="6247875at2759"/>
<reference evidence="4" key="1">
    <citation type="submission" date="2021-04" db="EMBL/GenBank/DDBJ databases">
        <authorList>
            <consortium name="Molecular Ecology Group"/>
        </authorList>
    </citation>
    <scope>NUCLEOTIDE SEQUENCE</scope>
</reference>
<dbReference type="InterPro" id="IPR050140">
    <property type="entry name" value="SRY-related_HMG-box_TF-like"/>
</dbReference>
<evidence type="ECO:0000256" key="1">
    <source>
        <dbReference type="ARBA" id="ARBA00023125"/>
    </source>
</evidence>
<evidence type="ECO:0000256" key="2">
    <source>
        <dbReference type="PROSITE-ProRule" id="PRU00267"/>
    </source>
</evidence>
<dbReference type="InterPro" id="IPR009071">
    <property type="entry name" value="HMG_box_dom"/>
</dbReference>
<feature type="non-terminal residue" evidence="4">
    <location>
        <position position="102"/>
    </location>
</feature>
<dbReference type="GO" id="GO:0001228">
    <property type="term" value="F:DNA-binding transcription activator activity, RNA polymerase II-specific"/>
    <property type="evidence" value="ECO:0007669"/>
    <property type="project" value="TreeGrafter"/>
</dbReference>
<dbReference type="PANTHER" id="PTHR10270">
    <property type="entry name" value="SOX TRANSCRIPTION FACTOR"/>
    <property type="match status" value="1"/>
</dbReference>
<dbReference type="PANTHER" id="PTHR10270:SF317">
    <property type="entry name" value="TRANSCRIPTION FACTOR SOX-15-RELATED"/>
    <property type="match status" value="1"/>
</dbReference>
<keyword evidence="2" id="KW-0539">Nucleus</keyword>
<gene>
    <name evidence="4" type="ORF">CUNI_LOCUS1117</name>
</gene>
<dbReference type="GO" id="GO:0005634">
    <property type="term" value="C:nucleus"/>
    <property type="evidence" value="ECO:0007669"/>
    <property type="project" value="UniProtKB-UniRule"/>
</dbReference>
<dbReference type="AlphaFoldDB" id="A0A8S3YE53"/>
<dbReference type="InterPro" id="IPR036910">
    <property type="entry name" value="HMG_box_dom_sf"/>
</dbReference>
<proteinExistence type="predicted"/>
<evidence type="ECO:0000259" key="3">
    <source>
        <dbReference type="PROSITE" id="PS50118"/>
    </source>
</evidence>
<dbReference type="GO" id="GO:0030154">
    <property type="term" value="P:cell differentiation"/>
    <property type="evidence" value="ECO:0007669"/>
    <property type="project" value="TreeGrafter"/>
</dbReference>
<evidence type="ECO:0000313" key="5">
    <source>
        <dbReference type="Proteomes" id="UP000678393"/>
    </source>
</evidence>
<dbReference type="GO" id="GO:0000978">
    <property type="term" value="F:RNA polymerase II cis-regulatory region sequence-specific DNA binding"/>
    <property type="evidence" value="ECO:0007669"/>
    <property type="project" value="TreeGrafter"/>
</dbReference>
<name>A0A8S3YE53_9EUPU</name>
<dbReference type="Gene3D" id="1.10.30.10">
    <property type="entry name" value="High mobility group box domain"/>
    <property type="match status" value="1"/>
</dbReference>
<organism evidence="4 5">
    <name type="scientific">Candidula unifasciata</name>
    <dbReference type="NCBI Taxonomy" id="100452"/>
    <lineage>
        <taxon>Eukaryota</taxon>
        <taxon>Metazoa</taxon>
        <taxon>Spiralia</taxon>
        <taxon>Lophotrochozoa</taxon>
        <taxon>Mollusca</taxon>
        <taxon>Gastropoda</taxon>
        <taxon>Heterobranchia</taxon>
        <taxon>Euthyneura</taxon>
        <taxon>Panpulmonata</taxon>
        <taxon>Eupulmonata</taxon>
        <taxon>Stylommatophora</taxon>
        <taxon>Helicina</taxon>
        <taxon>Helicoidea</taxon>
        <taxon>Geomitridae</taxon>
        <taxon>Candidula</taxon>
    </lineage>
</organism>
<dbReference type="PROSITE" id="PS50118">
    <property type="entry name" value="HMG_BOX_2"/>
    <property type="match status" value="1"/>
</dbReference>